<evidence type="ECO:0000313" key="3">
    <source>
        <dbReference type="Proteomes" id="UP001467690"/>
    </source>
</evidence>
<protein>
    <submittedName>
        <fullName evidence="2">Nuclear transport factor 2 family protein</fullName>
    </submittedName>
</protein>
<keyword evidence="3" id="KW-1185">Reference proteome</keyword>
<gene>
    <name evidence="2" type="ORF">ABS311_14610</name>
</gene>
<dbReference type="SUPFAM" id="SSF54427">
    <property type="entry name" value="NTF2-like"/>
    <property type="match status" value="1"/>
</dbReference>
<sequence length="188" mass="21675">MIYSKYLFNALYLALTLALSLTLLGCNTTPKSTQAENPIKAQKVKEVASQFMTAYAFHDDFEYFLSFYAENAQVKDIIRGEKASGREAIKAFFNWHDEKFSLGNSASAVVVEEIWVDNSTAIVTGYFMPFIYDGIKFGPWHMMMVLEFDQDYKITKQVDWINYTPKVIFTNSPDSNREIKIPNYLFDD</sequence>
<dbReference type="RefSeq" id="WP_350402459.1">
    <property type="nucleotide sequence ID" value="NZ_JBELOE010000254.1"/>
</dbReference>
<reference evidence="2 3" key="1">
    <citation type="submission" date="2024-06" db="EMBL/GenBank/DDBJ databases">
        <authorList>
            <person name="Chen R.Y."/>
        </authorList>
    </citation>
    <scope>NUCLEOTIDE SEQUENCE [LARGE SCALE GENOMIC DNA]</scope>
    <source>
        <strain evidence="2 3">D2</strain>
    </source>
</reference>
<dbReference type="Proteomes" id="UP001467690">
    <property type="component" value="Unassembled WGS sequence"/>
</dbReference>
<dbReference type="InterPro" id="IPR032710">
    <property type="entry name" value="NTF2-like_dom_sf"/>
</dbReference>
<evidence type="ECO:0000313" key="2">
    <source>
        <dbReference type="EMBL" id="MER2493111.1"/>
    </source>
</evidence>
<proteinExistence type="predicted"/>
<evidence type="ECO:0000256" key="1">
    <source>
        <dbReference type="SAM" id="SignalP"/>
    </source>
</evidence>
<organism evidence="2 3">
    <name type="scientific">Catenovulum sediminis</name>
    <dbReference type="NCBI Taxonomy" id="1740262"/>
    <lineage>
        <taxon>Bacteria</taxon>
        <taxon>Pseudomonadati</taxon>
        <taxon>Pseudomonadota</taxon>
        <taxon>Gammaproteobacteria</taxon>
        <taxon>Alteromonadales</taxon>
        <taxon>Alteromonadaceae</taxon>
        <taxon>Catenovulum</taxon>
    </lineage>
</organism>
<feature type="chain" id="PRO_5046277802" evidence="1">
    <location>
        <begin position="26"/>
        <end position="188"/>
    </location>
</feature>
<feature type="signal peptide" evidence="1">
    <location>
        <begin position="1"/>
        <end position="25"/>
    </location>
</feature>
<name>A0ABV1RJJ1_9ALTE</name>
<dbReference type="PROSITE" id="PS51257">
    <property type="entry name" value="PROKAR_LIPOPROTEIN"/>
    <property type="match status" value="1"/>
</dbReference>
<dbReference type="EMBL" id="JBELOE010000254">
    <property type="protein sequence ID" value="MER2493111.1"/>
    <property type="molecule type" value="Genomic_DNA"/>
</dbReference>
<keyword evidence="1" id="KW-0732">Signal</keyword>
<comment type="caution">
    <text evidence="2">The sequence shown here is derived from an EMBL/GenBank/DDBJ whole genome shotgun (WGS) entry which is preliminary data.</text>
</comment>
<dbReference type="Gene3D" id="3.10.450.50">
    <property type="match status" value="1"/>
</dbReference>
<accession>A0ABV1RJJ1</accession>